<name>A0ABV6HVW7_9PAST</name>
<accession>A0ABV6HVW7</accession>
<proteinExistence type="predicted"/>
<dbReference type="EMBL" id="JBHLWA010000024">
    <property type="protein sequence ID" value="MFC0323027.1"/>
    <property type="molecule type" value="Genomic_DNA"/>
</dbReference>
<sequence length="180" mass="20276">MLFNGVCKWSYDAVRDRLTAVLPNCTLIETTLSKSVLNGDGLATNDFSLADLDKVATFLDMLDPLQLPEEINQRLAYSAIACEHFLLPKQPQNWFFAVLNGQTVTEPSLARCFINATQSWATLLVTNIEGNIANVILLEQNIVLPQLTYYFGDPFRINVNRLEALVIEVDVPEMMFKQYA</sequence>
<reference evidence="1 2" key="1">
    <citation type="submission" date="2024-09" db="EMBL/GenBank/DDBJ databases">
        <authorList>
            <person name="Sun Q."/>
            <person name="Mori K."/>
        </authorList>
    </citation>
    <scope>NUCLEOTIDE SEQUENCE [LARGE SCALE GENOMIC DNA]</scope>
    <source>
        <strain evidence="1 2">CCM 7538</strain>
    </source>
</reference>
<protein>
    <submittedName>
        <fullName evidence="1">Uncharacterized protein</fullName>
    </submittedName>
</protein>
<evidence type="ECO:0000313" key="1">
    <source>
        <dbReference type="EMBL" id="MFC0323027.1"/>
    </source>
</evidence>
<dbReference type="Proteomes" id="UP001589769">
    <property type="component" value="Unassembled WGS sequence"/>
</dbReference>
<organism evidence="1 2">
    <name type="scientific">Gallibacterium melopsittaci</name>
    <dbReference type="NCBI Taxonomy" id="516063"/>
    <lineage>
        <taxon>Bacteria</taxon>
        <taxon>Pseudomonadati</taxon>
        <taxon>Pseudomonadota</taxon>
        <taxon>Gammaproteobacteria</taxon>
        <taxon>Pasteurellales</taxon>
        <taxon>Pasteurellaceae</taxon>
        <taxon>Gallibacterium</taxon>
    </lineage>
</organism>
<gene>
    <name evidence="1" type="ORF">ACFFHT_05575</name>
</gene>
<comment type="caution">
    <text evidence="1">The sequence shown here is derived from an EMBL/GenBank/DDBJ whole genome shotgun (WGS) entry which is preliminary data.</text>
</comment>
<evidence type="ECO:0000313" key="2">
    <source>
        <dbReference type="Proteomes" id="UP001589769"/>
    </source>
</evidence>
<keyword evidence="2" id="KW-1185">Reference proteome</keyword>
<dbReference type="RefSeq" id="WP_382374244.1">
    <property type="nucleotide sequence ID" value="NZ_JBHLWA010000024.1"/>
</dbReference>